<feature type="compositionally biased region" description="Low complexity" evidence="8">
    <location>
        <begin position="154"/>
        <end position="169"/>
    </location>
</feature>
<keyword evidence="2" id="KW-0728">SH3 domain</keyword>
<dbReference type="Gene3D" id="3.30.40.10">
    <property type="entry name" value="Zinc/RING finger domain, C3HC4 (zinc finger)"/>
    <property type="match status" value="1"/>
</dbReference>
<feature type="compositionally biased region" description="Basic and acidic residues" evidence="8">
    <location>
        <begin position="232"/>
        <end position="241"/>
    </location>
</feature>
<dbReference type="SMART" id="SM00326">
    <property type="entry name" value="SH3"/>
    <property type="match status" value="1"/>
</dbReference>
<dbReference type="InterPro" id="IPR018957">
    <property type="entry name" value="Znf_C3HC4_RING-type"/>
</dbReference>
<evidence type="ECO:0000313" key="10">
    <source>
        <dbReference type="EMBL" id="KAK3942419.1"/>
    </source>
</evidence>
<evidence type="ECO:0000256" key="4">
    <source>
        <dbReference type="ARBA" id="ARBA00022771"/>
    </source>
</evidence>
<evidence type="ECO:0000256" key="8">
    <source>
        <dbReference type="SAM" id="MobiDB-lite"/>
    </source>
</evidence>
<reference evidence="11" key="1">
    <citation type="journal article" date="2023" name="Mol. Phylogenet. Evol.">
        <title>Genome-scale phylogeny and comparative genomics of the fungal order Sordariales.</title>
        <authorList>
            <person name="Hensen N."/>
            <person name="Bonometti L."/>
            <person name="Westerberg I."/>
            <person name="Brannstrom I.O."/>
            <person name="Guillou S."/>
            <person name="Cros-Aarteil S."/>
            <person name="Calhoun S."/>
            <person name="Haridas S."/>
            <person name="Kuo A."/>
            <person name="Mondo S."/>
            <person name="Pangilinan J."/>
            <person name="Riley R."/>
            <person name="LaButti K."/>
            <person name="Andreopoulos B."/>
            <person name="Lipzen A."/>
            <person name="Chen C."/>
            <person name="Yan M."/>
            <person name="Daum C."/>
            <person name="Ng V."/>
            <person name="Clum A."/>
            <person name="Steindorff A."/>
            <person name="Ohm R.A."/>
            <person name="Martin F."/>
            <person name="Silar P."/>
            <person name="Natvig D.O."/>
            <person name="Lalanne C."/>
            <person name="Gautier V."/>
            <person name="Ament-Velasquez S.L."/>
            <person name="Kruys A."/>
            <person name="Hutchinson M.I."/>
            <person name="Powell A.J."/>
            <person name="Barry K."/>
            <person name="Miller A.N."/>
            <person name="Grigoriev I.V."/>
            <person name="Debuchy R."/>
            <person name="Gladieux P."/>
            <person name="Hiltunen Thoren M."/>
            <person name="Johannesson H."/>
        </authorList>
    </citation>
    <scope>NUCLEOTIDE SEQUENCE [LARGE SCALE GENOMIC DNA]</scope>
    <source>
        <strain evidence="11">CBS 340.73</strain>
    </source>
</reference>
<feature type="compositionally biased region" description="Basic and acidic residues" evidence="8">
    <location>
        <begin position="184"/>
        <end position="194"/>
    </location>
</feature>
<feature type="region of interest" description="Disordered" evidence="8">
    <location>
        <begin position="490"/>
        <end position="523"/>
    </location>
</feature>
<dbReference type="Gene3D" id="3.30.60.90">
    <property type="match status" value="1"/>
</dbReference>
<dbReference type="Pfam" id="PF00097">
    <property type="entry name" value="zf-C3HC4"/>
    <property type="match status" value="1"/>
</dbReference>
<dbReference type="InterPro" id="IPR001841">
    <property type="entry name" value="Znf_RING"/>
</dbReference>
<feature type="compositionally biased region" description="Gly residues" evidence="8">
    <location>
        <begin position="738"/>
        <end position="749"/>
    </location>
</feature>
<dbReference type="GO" id="GO:0004842">
    <property type="term" value="F:ubiquitin-protein transferase activity"/>
    <property type="evidence" value="ECO:0007669"/>
    <property type="project" value="TreeGrafter"/>
</dbReference>
<dbReference type="SUPFAM" id="SSF50044">
    <property type="entry name" value="SH3-domain"/>
    <property type="match status" value="1"/>
</dbReference>
<feature type="region of interest" description="Disordered" evidence="8">
    <location>
        <begin position="304"/>
        <end position="464"/>
    </location>
</feature>
<evidence type="ECO:0000256" key="5">
    <source>
        <dbReference type="ARBA" id="ARBA00022833"/>
    </source>
</evidence>
<evidence type="ECO:0000256" key="7">
    <source>
        <dbReference type="PROSITE-ProRule" id="PRU00175"/>
    </source>
</evidence>
<dbReference type="GO" id="GO:0005634">
    <property type="term" value="C:nucleus"/>
    <property type="evidence" value="ECO:0007669"/>
    <property type="project" value="TreeGrafter"/>
</dbReference>
<comment type="similarity">
    <text evidence="1">Belongs to the SH3RF family.</text>
</comment>
<dbReference type="GO" id="GO:0016567">
    <property type="term" value="P:protein ubiquitination"/>
    <property type="evidence" value="ECO:0007669"/>
    <property type="project" value="TreeGrafter"/>
</dbReference>
<feature type="compositionally biased region" description="Low complexity" evidence="8">
    <location>
        <begin position="490"/>
        <end position="521"/>
    </location>
</feature>
<evidence type="ECO:0000256" key="1">
    <source>
        <dbReference type="ARBA" id="ARBA00008649"/>
    </source>
</evidence>
<accession>A0AAN6NCC0</accession>
<evidence type="ECO:0000256" key="2">
    <source>
        <dbReference type="ARBA" id="ARBA00022443"/>
    </source>
</evidence>
<feature type="region of interest" description="Disordered" evidence="8">
    <location>
        <begin position="926"/>
        <end position="963"/>
    </location>
</feature>
<dbReference type="Proteomes" id="UP001303473">
    <property type="component" value="Unassembled WGS sequence"/>
</dbReference>
<dbReference type="SUPFAM" id="SSF57850">
    <property type="entry name" value="RING/U-box"/>
    <property type="match status" value="1"/>
</dbReference>
<keyword evidence="6" id="KW-0832">Ubl conjugation</keyword>
<protein>
    <submittedName>
        <fullName evidence="10">E3 ubiquitin-protein ligase</fullName>
    </submittedName>
</protein>
<keyword evidence="3" id="KW-0479">Metal-binding</keyword>
<dbReference type="PROSITE" id="PS00518">
    <property type="entry name" value="ZF_RING_1"/>
    <property type="match status" value="1"/>
</dbReference>
<gene>
    <name evidence="10" type="ORF">QBC46DRAFT_447845</name>
</gene>
<evidence type="ECO:0000313" key="11">
    <source>
        <dbReference type="Proteomes" id="UP001303473"/>
    </source>
</evidence>
<keyword evidence="11" id="KW-1185">Reference proteome</keyword>
<feature type="region of interest" description="Disordered" evidence="8">
    <location>
        <begin position="154"/>
        <end position="247"/>
    </location>
</feature>
<name>A0AAN6NCC0_9PEZI</name>
<dbReference type="InterPro" id="IPR017907">
    <property type="entry name" value="Znf_RING_CS"/>
</dbReference>
<evidence type="ECO:0000256" key="6">
    <source>
        <dbReference type="ARBA" id="ARBA00022843"/>
    </source>
</evidence>
<feature type="compositionally biased region" description="Polar residues" evidence="8">
    <location>
        <begin position="420"/>
        <end position="434"/>
    </location>
</feature>
<dbReference type="EMBL" id="MU853774">
    <property type="protein sequence ID" value="KAK3942419.1"/>
    <property type="molecule type" value="Genomic_DNA"/>
</dbReference>
<dbReference type="PANTHER" id="PTHR16079">
    <property type="entry name" value="UBIQUITIN LIGASE PROTEIN CHFR"/>
    <property type="match status" value="1"/>
</dbReference>
<dbReference type="GO" id="GO:0008270">
    <property type="term" value="F:zinc ion binding"/>
    <property type="evidence" value="ECO:0007669"/>
    <property type="project" value="UniProtKB-KW"/>
</dbReference>
<sequence>MDSARPAVNLENELTCSICTDLLYQPLTLLDCLHTFCGACLKEWFGWQAIRAENAPIPPEPGAAIYTCPSCRDSVRDTKHDARVTTLLEMFLSLNPDKVKMEAEREEMDRKYKKGDKVLRKLNIPERTTEQRLLDEQERRLLAEVQQMSLREAVAAAAAADSHGSSHASSRTRRRTGESSGPSRSRDPSRDSNREMTLPTTTHRSRRHTGADDPGALLQAETSGNEGRRRRSSESRQRSVEHQSSLRSLISSHDVDVRDIEREIEEFARQIQEEGLLDGLDLDNIDLSNNDELSRKITEAYRRRHRDRVRADGARRSNASSHSHRSAVSTSEAPRPRVAGDDASRPTSRHRAHSRATSTTSSNEEQRGRYPPPSSSSALLEVQEPTRRTRRRTSSGTRSATVPTPSSAQAAPPDGVRVGQQRSQTDLTLRTQASAAARPGVTSETRSSSSPTVSTSTSTQTSVLQSPVSNALPFNARAGAAGLGLGLGMADPAESSSSAEGSDSGSGSGSSSRKAAGRPSSLVTGSPVSANFAASISEPFSPGLSTPPPLSSPGSQRAVRLPRYREPLINCNGCGKEHIEYDLHYNCAVCHGGEWNICLDCWRRRKGCLHWFGFGGSAWEKWHKLQAATTPKHQKKLAPPHMLTANRYLPPRVVPGGAEGRRTLTTENPADRLQSGTFCSRCSAWTNECYWRCDVCNEGEWGFCNDCVDQGKCCTHELLPLTYQPKGQQTATPLESPSGGGGGGGGGGSRPRSPVGAAARPLPATATVLTGQNIVTIGNFRPLTFRPPCERCKQAMQPSEKRYHCYSCPSKLVSSDRAGDYNICETCYTKSVEEGVVAVENGAEGWRRCPQGHRMVVVDFVVDSSQGGGGAERRRIVHGLVGGRKLQFAAYGDETKGLQICSWVDGQKEKVSRLIAIDVGKDTKEAAEEAKKDGKQQEEKVEGDLTTTDFPPEGGTGGRATAGWSWYPAPGVADELMFPKGAEVLEIEDVNGEWFHGVYMGALGLFPAPYVALKDGL</sequence>
<keyword evidence="5" id="KW-0862">Zinc</keyword>
<evidence type="ECO:0000259" key="9">
    <source>
        <dbReference type="PROSITE" id="PS50089"/>
    </source>
</evidence>
<dbReference type="Gene3D" id="2.30.30.40">
    <property type="entry name" value="SH3 Domains"/>
    <property type="match status" value="1"/>
</dbReference>
<dbReference type="AlphaFoldDB" id="A0AAN6NCC0"/>
<comment type="caution">
    <text evidence="10">The sequence shown here is derived from an EMBL/GenBank/DDBJ whole genome shotgun (WGS) entry which is preliminary data.</text>
</comment>
<feature type="region of interest" description="Disordered" evidence="8">
    <location>
        <begin position="727"/>
        <end position="758"/>
    </location>
</feature>
<feature type="compositionally biased region" description="Basic and acidic residues" evidence="8">
    <location>
        <begin position="334"/>
        <end position="344"/>
    </location>
</feature>
<dbReference type="GO" id="GO:0006511">
    <property type="term" value="P:ubiquitin-dependent protein catabolic process"/>
    <property type="evidence" value="ECO:0007669"/>
    <property type="project" value="TreeGrafter"/>
</dbReference>
<dbReference type="PANTHER" id="PTHR16079:SF4">
    <property type="entry name" value="E3 UBIQUITIN-PROTEIN LIGASE CHFR"/>
    <property type="match status" value="1"/>
</dbReference>
<dbReference type="PROSITE" id="PS50089">
    <property type="entry name" value="ZF_RING_2"/>
    <property type="match status" value="1"/>
</dbReference>
<dbReference type="InterPro" id="IPR052256">
    <property type="entry name" value="E3_ubiquitin-ligase_CHFR"/>
</dbReference>
<feature type="domain" description="RING-type" evidence="9">
    <location>
        <begin position="16"/>
        <end position="72"/>
    </location>
</feature>
<feature type="compositionally biased region" description="Basic and acidic residues" evidence="8">
    <location>
        <begin position="926"/>
        <end position="943"/>
    </location>
</feature>
<dbReference type="InterPro" id="IPR013083">
    <property type="entry name" value="Znf_RING/FYVE/PHD"/>
</dbReference>
<dbReference type="SMART" id="SM00184">
    <property type="entry name" value="RING"/>
    <property type="match status" value="1"/>
</dbReference>
<evidence type="ECO:0000256" key="3">
    <source>
        <dbReference type="ARBA" id="ARBA00022723"/>
    </source>
</evidence>
<feature type="compositionally biased region" description="Low complexity" evidence="8">
    <location>
        <begin position="441"/>
        <end position="464"/>
    </location>
</feature>
<feature type="compositionally biased region" description="Low complexity" evidence="8">
    <location>
        <begin position="316"/>
        <end position="331"/>
    </location>
</feature>
<proteinExistence type="inferred from homology"/>
<organism evidence="10 11">
    <name type="scientific">Diplogelasinospora grovesii</name>
    <dbReference type="NCBI Taxonomy" id="303347"/>
    <lineage>
        <taxon>Eukaryota</taxon>
        <taxon>Fungi</taxon>
        <taxon>Dikarya</taxon>
        <taxon>Ascomycota</taxon>
        <taxon>Pezizomycotina</taxon>
        <taxon>Sordariomycetes</taxon>
        <taxon>Sordariomycetidae</taxon>
        <taxon>Sordariales</taxon>
        <taxon>Diplogelasinosporaceae</taxon>
        <taxon>Diplogelasinospora</taxon>
    </lineage>
</organism>
<keyword evidence="4 7" id="KW-0863">Zinc-finger</keyword>
<dbReference type="InterPro" id="IPR001452">
    <property type="entry name" value="SH3_domain"/>
</dbReference>
<dbReference type="InterPro" id="IPR043145">
    <property type="entry name" value="Znf_ZZ_sf"/>
</dbReference>
<dbReference type="InterPro" id="IPR036028">
    <property type="entry name" value="SH3-like_dom_sf"/>
</dbReference>